<comment type="caution">
    <text evidence="1">The sequence shown here is derived from an EMBL/GenBank/DDBJ whole genome shotgun (WGS) entry which is preliminary data.</text>
</comment>
<proteinExistence type="predicted"/>
<evidence type="ECO:0000313" key="1">
    <source>
        <dbReference type="EMBL" id="MPM38981.1"/>
    </source>
</evidence>
<sequence>MQYLILTQDNGIINWNNHTVLLKEEAVYVWKLYKESKIRSIWFAELKDAILIWHCTACGIKALA</sequence>
<protein>
    <submittedName>
        <fullName evidence="1">Uncharacterized protein</fullName>
    </submittedName>
</protein>
<gene>
    <name evidence="1" type="ORF">SDC9_85612</name>
</gene>
<name>A0A644ZGG7_9ZZZZ</name>
<dbReference type="AlphaFoldDB" id="A0A644ZGG7"/>
<dbReference type="EMBL" id="VSSQ01008482">
    <property type="protein sequence ID" value="MPM38981.1"/>
    <property type="molecule type" value="Genomic_DNA"/>
</dbReference>
<reference evidence="1" key="1">
    <citation type="submission" date="2019-08" db="EMBL/GenBank/DDBJ databases">
        <authorList>
            <person name="Kucharzyk K."/>
            <person name="Murdoch R.W."/>
            <person name="Higgins S."/>
            <person name="Loffler F."/>
        </authorList>
    </citation>
    <scope>NUCLEOTIDE SEQUENCE</scope>
</reference>
<organism evidence="1">
    <name type="scientific">bioreactor metagenome</name>
    <dbReference type="NCBI Taxonomy" id="1076179"/>
    <lineage>
        <taxon>unclassified sequences</taxon>
        <taxon>metagenomes</taxon>
        <taxon>ecological metagenomes</taxon>
    </lineage>
</organism>
<accession>A0A644ZGG7</accession>